<comment type="caution">
    <text evidence="6">The sequence shown here is derived from an EMBL/GenBank/DDBJ whole genome shotgun (WGS) entry which is preliminary data.</text>
</comment>
<dbReference type="EMBL" id="BAABKX010000001">
    <property type="protein sequence ID" value="GAA5046791.1"/>
    <property type="molecule type" value="Genomic_DNA"/>
</dbReference>
<dbReference type="GO" id="GO:0009253">
    <property type="term" value="P:peptidoglycan catabolic process"/>
    <property type="evidence" value="ECO:0007669"/>
    <property type="project" value="InterPro"/>
</dbReference>
<dbReference type="EC" id="3.5.1.28" evidence="2"/>
<evidence type="ECO:0000313" key="6">
    <source>
        <dbReference type="EMBL" id="GAA5046791.1"/>
    </source>
</evidence>
<dbReference type="AlphaFoldDB" id="A0AAV3UF67"/>
<dbReference type="SUPFAM" id="SSF55846">
    <property type="entry name" value="N-acetylmuramoyl-L-alanine amidase-like"/>
    <property type="match status" value="1"/>
</dbReference>
<protein>
    <recommendedName>
        <fullName evidence="2">N-acetylmuramoyl-L-alanine amidase</fullName>
        <ecNumber evidence="2">3.5.1.28</ecNumber>
    </recommendedName>
</protein>
<evidence type="ECO:0000259" key="5">
    <source>
        <dbReference type="SMART" id="SM00644"/>
    </source>
</evidence>
<dbReference type="Proteomes" id="UP001501729">
    <property type="component" value="Unassembled WGS sequence"/>
</dbReference>
<dbReference type="FunFam" id="3.40.80.10:FF:000006">
    <property type="entry name" value="N-acetylmuramoyl-L-alanine amidase"/>
    <property type="match status" value="1"/>
</dbReference>
<comment type="catalytic activity">
    <reaction evidence="1">
        <text>Hydrolyzes the link between N-acetylmuramoyl residues and L-amino acid residues in certain cell-wall glycopeptides.</text>
        <dbReference type="EC" id="3.5.1.28"/>
    </reaction>
</comment>
<accession>A0AAV3UF67</accession>
<dbReference type="GeneID" id="68612241"/>
<dbReference type="PANTHER" id="PTHR30417:SF1">
    <property type="entry name" value="N-ACETYLMURAMOYL-L-ALANINE AMIDASE AMID"/>
    <property type="match status" value="1"/>
</dbReference>
<dbReference type="RefSeq" id="WP_227776424.1">
    <property type="nucleotide sequence ID" value="NZ_BAABKX010000001.1"/>
</dbReference>
<evidence type="ECO:0000256" key="1">
    <source>
        <dbReference type="ARBA" id="ARBA00001561"/>
    </source>
</evidence>
<dbReference type="Gene3D" id="2.30.30.40">
    <property type="entry name" value="SH3 Domains"/>
    <property type="match status" value="1"/>
</dbReference>
<sequence>MNKNRRSLLKQLGAAGAIGLGSVGLSGTASAHVQDPYADRWVAADSSNYSNTNRSASSINWVVIHVTQGSYAGAVSWLQNPDSNVSAQYVMRNSDGHTTQMVHNEDTAWHAGGTNYNAHSVGIEHEGYVGETNFTDALYQKSANIVSWLCDTYGISKTHPTGVAPCDARNGSGIIGHHQVPESDCGYNDHTDPGSTWDWNYFMSLVNGGDGGGDRFVDGDRVTPTTNLNTREQPGTDQPIVATISPGEVGEIMNGPIDKDGYRWWGVHWLDRNVWGWSVEQYLTDA</sequence>
<keyword evidence="3" id="KW-0378">Hydrolase</keyword>
<dbReference type="SMART" id="SM00644">
    <property type="entry name" value="Ami_2"/>
    <property type="match status" value="1"/>
</dbReference>
<gene>
    <name evidence="6" type="ORF">GCM10025751_16460</name>
</gene>
<organism evidence="6 7">
    <name type="scientific">Haladaptatus pallidirubidus</name>
    <dbReference type="NCBI Taxonomy" id="1008152"/>
    <lineage>
        <taxon>Archaea</taxon>
        <taxon>Methanobacteriati</taxon>
        <taxon>Methanobacteriota</taxon>
        <taxon>Stenosarchaea group</taxon>
        <taxon>Halobacteria</taxon>
        <taxon>Halobacteriales</taxon>
        <taxon>Haladaptataceae</taxon>
        <taxon>Haladaptatus</taxon>
    </lineage>
</organism>
<dbReference type="Pfam" id="PF01510">
    <property type="entry name" value="Amidase_2"/>
    <property type="match status" value="1"/>
</dbReference>
<evidence type="ECO:0000256" key="4">
    <source>
        <dbReference type="ARBA" id="ARBA00023316"/>
    </source>
</evidence>
<dbReference type="InterPro" id="IPR036505">
    <property type="entry name" value="Amidase/PGRP_sf"/>
</dbReference>
<dbReference type="Gene3D" id="3.40.80.10">
    <property type="entry name" value="Peptidoglycan recognition protein-like"/>
    <property type="match status" value="1"/>
</dbReference>
<dbReference type="PANTHER" id="PTHR30417">
    <property type="entry name" value="N-ACETYLMURAMOYL-L-ALANINE AMIDASE AMID"/>
    <property type="match status" value="1"/>
</dbReference>
<dbReference type="GO" id="GO:0008745">
    <property type="term" value="F:N-acetylmuramoyl-L-alanine amidase activity"/>
    <property type="evidence" value="ECO:0007669"/>
    <property type="project" value="UniProtKB-EC"/>
</dbReference>
<proteinExistence type="predicted"/>
<keyword evidence="7" id="KW-1185">Reference proteome</keyword>
<dbReference type="InterPro" id="IPR051206">
    <property type="entry name" value="NAMLAA_amidase_2"/>
</dbReference>
<dbReference type="GO" id="GO:0071555">
    <property type="term" value="P:cell wall organization"/>
    <property type="evidence" value="ECO:0007669"/>
    <property type="project" value="UniProtKB-KW"/>
</dbReference>
<keyword evidence="4" id="KW-0961">Cell wall biogenesis/degradation</keyword>
<feature type="domain" description="N-acetylmuramoyl-L-alanine amidase" evidence="5">
    <location>
        <begin position="49"/>
        <end position="194"/>
    </location>
</feature>
<name>A0AAV3UF67_9EURY</name>
<dbReference type="GO" id="GO:0009254">
    <property type="term" value="P:peptidoglycan turnover"/>
    <property type="evidence" value="ECO:0007669"/>
    <property type="project" value="TreeGrafter"/>
</dbReference>
<evidence type="ECO:0000313" key="7">
    <source>
        <dbReference type="Proteomes" id="UP001501729"/>
    </source>
</evidence>
<evidence type="ECO:0000256" key="2">
    <source>
        <dbReference type="ARBA" id="ARBA00011901"/>
    </source>
</evidence>
<dbReference type="CDD" id="cd06583">
    <property type="entry name" value="PGRP"/>
    <property type="match status" value="1"/>
</dbReference>
<dbReference type="PROSITE" id="PS51318">
    <property type="entry name" value="TAT"/>
    <property type="match status" value="1"/>
</dbReference>
<dbReference type="InterPro" id="IPR006311">
    <property type="entry name" value="TAT_signal"/>
</dbReference>
<reference evidence="6 7" key="1">
    <citation type="journal article" date="2019" name="Int. J. Syst. Evol. Microbiol.">
        <title>The Global Catalogue of Microorganisms (GCM) 10K type strain sequencing project: providing services to taxonomists for standard genome sequencing and annotation.</title>
        <authorList>
            <consortium name="The Broad Institute Genomics Platform"/>
            <consortium name="The Broad Institute Genome Sequencing Center for Infectious Disease"/>
            <person name="Wu L."/>
            <person name="Ma J."/>
        </authorList>
    </citation>
    <scope>NUCLEOTIDE SEQUENCE [LARGE SCALE GENOMIC DNA]</scope>
    <source>
        <strain evidence="6 7">JCM 17504</strain>
    </source>
</reference>
<dbReference type="InterPro" id="IPR002502">
    <property type="entry name" value="Amidase_domain"/>
</dbReference>
<evidence type="ECO:0000256" key="3">
    <source>
        <dbReference type="ARBA" id="ARBA00022801"/>
    </source>
</evidence>